<sequence>MWVYIVNVALIMYWWFLYTVNHGIKSGGGDATSSNVEQRVLIPQDHKKRNFFTSFLILLPFVQVYMILALKNINVGTDTVPYLTGFHEVTYLQWSTIFDLTVKNPLYNFERGFIFISKMISTFTDNFKVYNAIMCLLMILPVYKFIKKHSAMPFLSVLIFITFGFMNFYLSGMRQAIALSIILFSFNFIVDRKIWKFLATIAIASLFHVSAVVFFPAYFLISFTFTPALAIAYIVSLGLIYILRFNIIEFVTQYFYSGSSITNTGAYTLMLIVIVSFIAGLLFYKKAVTLSLSNKIVYNLIAVAAALMIFNTTSNIALRVANYYYIFMLLFIPAVLKAIDSLIIRNIATAVVVIFTLTYYFKSGIYYLQGFPYSFYWE</sequence>
<feature type="transmembrane region" description="Helical" evidence="1">
    <location>
        <begin position="151"/>
        <end position="169"/>
    </location>
</feature>
<dbReference type="RefSeq" id="WP_234539187.1">
    <property type="nucleotide sequence ID" value="NZ_CAKMAB010000027.1"/>
</dbReference>
<keyword evidence="1" id="KW-0812">Transmembrane</keyword>
<name>A0ABN8FIW1_9BACL</name>
<feature type="transmembrane region" description="Helical" evidence="1">
    <location>
        <begin position="225"/>
        <end position="243"/>
    </location>
</feature>
<feature type="transmembrane region" description="Helical" evidence="1">
    <location>
        <begin position="197"/>
        <end position="219"/>
    </location>
</feature>
<proteinExistence type="predicted"/>
<evidence type="ECO:0000313" key="3">
    <source>
        <dbReference type="Proteomes" id="UP000838749"/>
    </source>
</evidence>
<keyword evidence="1" id="KW-1133">Transmembrane helix</keyword>
<dbReference type="InterPro" id="IPR049458">
    <property type="entry name" value="EpsG-like"/>
</dbReference>
<dbReference type="Proteomes" id="UP000838749">
    <property type="component" value="Unassembled WGS sequence"/>
</dbReference>
<evidence type="ECO:0000256" key="1">
    <source>
        <dbReference type="SAM" id="Phobius"/>
    </source>
</evidence>
<evidence type="ECO:0000313" key="2">
    <source>
        <dbReference type="EMBL" id="CAH1057988.1"/>
    </source>
</evidence>
<feature type="transmembrane region" description="Helical" evidence="1">
    <location>
        <begin position="320"/>
        <end position="336"/>
    </location>
</feature>
<feature type="transmembrane region" description="Helical" evidence="1">
    <location>
        <begin position="129"/>
        <end position="146"/>
    </location>
</feature>
<comment type="caution">
    <text evidence="2">The sequence shown here is derived from an EMBL/GenBank/DDBJ whole genome shotgun (WGS) entry which is preliminary data.</text>
</comment>
<feature type="transmembrane region" description="Helical" evidence="1">
    <location>
        <begin position="264"/>
        <end position="284"/>
    </location>
</feature>
<feature type="transmembrane region" description="Helical" evidence="1">
    <location>
        <begin position="175"/>
        <end position="190"/>
    </location>
</feature>
<keyword evidence="1" id="KW-0472">Membrane</keyword>
<evidence type="ECO:0008006" key="4">
    <source>
        <dbReference type="Google" id="ProtNLM"/>
    </source>
</evidence>
<feature type="transmembrane region" description="Helical" evidence="1">
    <location>
        <begin position="51"/>
        <end position="70"/>
    </location>
</feature>
<feature type="transmembrane region" description="Helical" evidence="1">
    <location>
        <begin position="296"/>
        <end position="313"/>
    </location>
</feature>
<gene>
    <name evidence="2" type="ORF">PAECIP111894_04161</name>
</gene>
<dbReference type="EMBL" id="CAKMAB010000027">
    <property type="protein sequence ID" value="CAH1057988.1"/>
    <property type="molecule type" value="Genomic_DNA"/>
</dbReference>
<keyword evidence="3" id="KW-1185">Reference proteome</keyword>
<organism evidence="2 3">
    <name type="scientific">Paenibacillus pseudetheri</name>
    <dbReference type="NCBI Taxonomy" id="2897682"/>
    <lineage>
        <taxon>Bacteria</taxon>
        <taxon>Bacillati</taxon>
        <taxon>Bacillota</taxon>
        <taxon>Bacilli</taxon>
        <taxon>Bacillales</taxon>
        <taxon>Paenibacillaceae</taxon>
        <taxon>Paenibacillus</taxon>
    </lineage>
</organism>
<protein>
    <recommendedName>
        <fullName evidence="4">EpsG family protein</fullName>
    </recommendedName>
</protein>
<reference evidence="2" key="1">
    <citation type="submission" date="2021-12" db="EMBL/GenBank/DDBJ databases">
        <authorList>
            <person name="Criscuolo A."/>
        </authorList>
    </citation>
    <scope>NUCLEOTIDE SEQUENCE</scope>
    <source>
        <strain evidence="2">CIP111894</strain>
    </source>
</reference>
<accession>A0ABN8FIW1</accession>
<dbReference type="Pfam" id="PF14897">
    <property type="entry name" value="EpsG"/>
    <property type="match status" value="1"/>
</dbReference>